<sequence>MAGTLYLLLLLTALTAPGYTARILGVAPFPAPSHQILLTSLFKELANRGHHLTVITPLPLKENKPTNYVEIQTGITMKDIFAQEHVHRSPLSDALLNRLSGAFDRLAARESIHAQPKTKNEVRRGRTKLQFLRYDCLEQSTCCQVLLFLSCLFFLPTPSIPCPFSV</sequence>
<dbReference type="AlphaFoldDB" id="A0A7R8VSW4"/>
<feature type="chain" id="PRO_5030587842" evidence="1">
    <location>
        <begin position="21"/>
        <end position="166"/>
    </location>
</feature>
<gene>
    <name evidence="2" type="ORF">TDIB3V08_LOCUS10377</name>
</gene>
<dbReference type="SUPFAM" id="SSF53756">
    <property type="entry name" value="UDP-Glycosyltransferase/glycogen phosphorylase"/>
    <property type="match status" value="1"/>
</dbReference>
<proteinExistence type="predicted"/>
<reference evidence="2" key="1">
    <citation type="submission" date="2020-11" db="EMBL/GenBank/DDBJ databases">
        <authorList>
            <person name="Tran Van P."/>
        </authorList>
    </citation>
    <scope>NUCLEOTIDE SEQUENCE</scope>
</reference>
<feature type="signal peptide" evidence="1">
    <location>
        <begin position="1"/>
        <end position="20"/>
    </location>
</feature>
<keyword evidence="1" id="KW-0732">Signal</keyword>
<accession>A0A7R8VSW4</accession>
<name>A0A7R8VSW4_TIMDO</name>
<evidence type="ECO:0000313" key="2">
    <source>
        <dbReference type="EMBL" id="CAD7204216.1"/>
    </source>
</evidence>
<dbReference type="EMBL" id="OA571852">
    <property type="protein sequence ID" value="CAD7204216.1"/>
    <property type="molecule type" value="Genomic_DNA"/>
</dbReference>
<evidence type="ECO:0000256" key="1">
    <source>
        <dbReference type="SAM" id="SignalP"/>
    </source>
</evidence>
<protein>
    <submittedName>
        <fullName evidence="2">Uncharacterized protein</fullName>
    </submittedName>
</protein>
<organism evidence="2">
    <name type="scientific">Timema douglasi</name>
    <name type="common">Walking stick</name>
    <dbReference type="NCBI Taxonomy" id="61478"/>
    <lineage>
        <taxon>Eukaryota</taxon>
        <taxon>Metazoa</taxon>
        <taxon>Ecdysozoa</taxon>
        <taxon>Arthropoda</taxon>
        <taxon>Hexapoda</taxon>
        <taxon>Insecta</taxon>
        <taxon>Pterygota</taxon>
        <taxon>Neoptera</taxon>
        <taxon>Polyneoptera</taxon>
        <taxon>Phasmatodea</taxon>
        <taxon>Timematodea</taxon>
        <taxon>Timematoidea</taxon>
        <taxon>Timematidae</taxon>
        <taxon>Timema</taxon>
    </lineage>
</organism>